<feature type="region of interest" description="Disordered" evidence="2">
    <location>
        <begin position="581"/>
        <end position="619"/>
    </location>
</feature>
<feature type="compositionally biased region" description="Low complexity" evidence="2">
    <location>
        <begin position="258"/>
        <end position="297"/>
    </location>
</feature>
<protein>
    <recommendedName>
        <fullName evidence="5">LIM-domain binding protein-domain-containing protein</fullName>
    </recommendedName>
</protein>
<feature type="compositionally biased region" description="Polar residues" evidence="2">
    <location>
        <begin position="684"/>
        <end position="707"/>
    </location>
</feature>
<dbReference type="InterPro" id="IPR029005">
    <property type="entry name" value="LIM-bd/SEUSS"/>
</dbReference>
<dbReference type="OrthoDB" id="774557at2759"/>
<feature type="compositionally biased region" description="Polar residues" evidence="2">
    <location>
        <begin position="663"/>
        <end position="676"/>
    </location>
</feature>
<evidence type="ECO:0000313" key="3">
    <source>
        <dbReference type="EMBL" id="EME49737.1"/>
    </source>
</evidence>
<evidence type="ECO:0000256" key="1">
    <source>
        <dbReference type="SAM" id="Coils"/>
    </source>
</evidence>
<dbReference type="Pfam" id="PF01803">
    <property type="entry name" value="LIM_bind"/>
    <property type="match status" value="1"/>
</dbReference>
<dbReference type="STRING" id="675120.N1Q226"/>
<dbReference type="EMBL" id="KB446535">
    <property type="protein sequence ID" value="EME49737.1"/>
    <property type="molecule type" value="Genomic_DNA"/>
</dbReference>
<evidence type="ECO:0000313" key="4">
    <source>
        <dbReference type="Proteomes" id="UP000016933"/>
    </source>
</evidence>
<feature type="region of interest" description="Disordered" evidence="2">
    <location>
        <begin position="640"/>
        <end position="743"/>
    </location>
</feature>
<reference evidence="4" key="1">
    <citation type="journal article" date="2012" name="PLoS Genet.">
        <title>The genomes of the fungal plant pathogens Cladosporium fulvum and Dothistroma septosporum reveal adaptation to different hosts and lifestyles but also signatures of common ancestry.</title>
        <authorList>
            <person name="de Wit P.J.G.M."/>
            <person name="van der Burgt A."/>
            <person name="Oekmen B."/>
            <person name="Stergiopoulos I."/>
            <person name="Abd-Elsalam K.A."/>
            <person name="Aerts A.L."/>
            <person name="Bahkali A.H."/>
            <person name="Beenen H.G."/>
            <person name="Chettri P."/>
            <person name="Cox M.P."/>
            <person name="Datema E."/>
            <person name="de Vries R.P."/>
            <person name="Dhillon B."/>
            <person name="Ganley A.R."/>
            <person name="Griffiths S.A."/>
            <person name="Guo Y."/>
            <person name="Hamelin R.C."/>
            <person name="Henrissat B."/>
            <person name="Kabir M.S."/>
            <person name="Jashni M.K."/>
            <person name="Kema G."/>
            <person name="Klaubauf S."/>
            <person name="Lapidus A."/>
            <person name="Levasseur A."/>
            <person name="Lindquist E."/>
            <person name="Mehrabi R."/>
            <person name="Ohm R.A."/>
            <person name="Owen T.J."/>
            <person name="Salamov A."/>
            <person name="Schwelm A."/>
            <person name="Schijlen E."/>
            <person name="Sun H."/>
            <person name="van den Burg H.A."/>
            <person name="van Ham R.C.H.J."/>
            <person name="Zhang S."/>
            <person name="Goodwin S.B."/>
            <person name="Grigoriev I.V."/>
            <person name="Collemare J."/>
            <person name="Bradshaw R.E."/>
        </authorList>
    </citation>
    <scope>NUCLEOTIDE SEQUENCE [LARGE SCALE GENOMIC DNA]</scope>
    <source>
        <strain evidence="4">NZE10 / CBS 128990</strain>
    </source>
</reference>
<dbReference type="Proteomes" id="UP000016933">
    <property type="component" value="Unassembled WGS sequence"/>
</dbReference>
<keyword evidence="4" id="KW-1185">Reference proteome</keyword>
<dbReference type="HOGENOM" id="CLU_373848_0_0_1"/>
<feature type="compositionally biased region" description="Low complexity" evidence="2">
    <location>
        <begin position="162"/>
        <end position="180"/>
    </location>
</feature>
<organism evidence="3 4">
    <name type="scientific">Dothistroma septosporum (strain NZE10 / CBS 128990)</name>
    <name type="common">Red band needle blight fungus</name>
    <name type="synonym">Mycosphaerella pini</name>
    <dbReference type="NCBI Taxonomy" id="675120"/>
    <lineage>
        <taxon>Eukaryota</taxon>
        <taxon>Fungi</taxon>
        <taxon>Dikarya</taxon>
        <taxon>Ascomycota</taxon>
        <taxon>Pezizomycotina</taxon>
        <taxon>Dothideomycetes</taxon>
        <taxon>Dothideomycetidae</taxon>
        <taxon>Mycosphaerellales</taxon>
        <taxon>Mycosphaerellaceae</taxon>
        <taxon>Dothistroma</taxon>
    </lineage>
</organism>
<dbReference type="AlphaFoldDB" id="N1Q226"/>
<sequence>MMAAYQPTPVVGHPGLPHGHPGMAPTPGHMGQPMQMHPGVSGAPHVSQPGAMMGMQPGAQGLGPGGMGGQHPSGMMQAQMGGQSVAGGMPGQQAMSHMTPQQQMQQQHAMMQQMQSNPQLLQQQQAQMMRMRQQQQQMLQQHAAAQQNGMGGMHQGMQLTPQQMAQMQHAQAAQQQAQQHQGGGQSVQLPAHLMQQQMALHQQRMQHQAQQQQQTQLQQQMAMQHVNSQQSNQGQPTPQNPQAQPSNPQQIRPQSRMANPNEQAQAGQQQHQPQGQTQQGPGPNQQSAQQGQQANAPTAPHTLQQRQQIAMLQRNQAIARQQAMQNQGATQQVSNAQGGMFILRLMSFSDHLGQFTEETGKQIATWNSLVDKHFASEGRLVHSFDNNPAGKDNKTYEVLRPNVARYFWTYFDSGASSLRLHTENAREVPHASGSHQVTCQNAIFSVTYPNGARLEMAGSLYVLFSAGSDAIECLHFSTTNTDEIISRSHIEKVVSDWSPSLPNKSPKMAKNKLPKAQQKMQEQQDRLTMEHFPKAPKGTYGVSSKVQHFLEIGETMNMMSDLMWWAQEKKVRPEQALEQFAAQSEAQATGQLQRSGNPQINLPPNGIPQGARTPSMGNMQMLQNGQVGAYASPSVANMNLPNGMNGSPHLGSNPGNLALNMGMPNSHTPSPHQSNMAAPPMVPQHSQQGTNSSVASANTSPNMNNTGAKRRRSAVKLEGDDGGGQDNSNRVKPSPRMAKKPKP</sequence>
<feature type="region of interest" description="Disordered" evidence="2">
    <location>
        <begin position="1"/>
        <end position="31"/>
    </location>
</feature>
<feature type="region of interest" description="Disordered" evidence="2">
    <location>
        <begin position="198"/>
        <end position="305"/>
    </location>
</feature>
<dbReference type="PANTHER" id="PTHR10378">
    <property type="entry name" value="LIM DOMAIN-BINDING PROTEIN"/>
    <property type="match status" value="1"/>
</dbReference>
<feature type="compositionally biased region" description="Low complexity" evidence="2">
    <location>
        <begin position="9"/>
        <end position="22"/>
    </location>
</feature>
<keyword evidence="1" id="KW-0175">Coiled coil</keyword>
<reference evidence="3 4" key="2">
    <citation type="journal article" date="2012" name="PLoS Pathog.">
        <title>Diverse lifestyles and strategies of plant pathogenesis encoded in the genomes of eighteen Dothideomycetes fungi.</title>
        <authorList>
            <person name="Ohm R.A."/>
            <person name="Feau N."/>
            <person name="Henrissat B."/>
            <person name="Schoch C.L."/>
            <person name="Horwitz B.A."/>
            <person name="Barry K.W."/>
            <person name="Condon B.J."/>
            <person name="Copeland A.C."/>
            <person name="Dhillon B."/>
            <person name="Glaser F."/>
            <person name="Hesse C.N."/>
            <person name="Kosti I."/>
            <person name="LaButti K."/>
            <person name="Lindquist E.A."/>
            <person name="Lucas S."/>
            <person name="Salamov A.A."/>
            <person name="Bradshaw R.E."/>
            <person name="Ciuffetti L."/>
            <person name="Hamelin R.C."/>
            <person name="Kema G.H.J."/>
            <person name="Lawrence C."/>
            <person name="Scott J.A."/>
            <person name="Spatafora J.W."/>
            <person name="Turgeon B.G."/>
            <person name="de Wit P.J.G.M."/>
            <person name="Zhong S."/>
            <person name="Goodwin S.B."/>
            <person name="Grigoriev I.V."/>
        </authorList>
    </citation>
    <scope>NUCLEOTIDE SEQUENCE [LARGE SCALE GENOMIC DNA]</scope>
    <source>
        <strain evidence="4">NZE10 / CBS 128990</strain>
    </source>
</reference>
<evidence type="ECO:0008006" key="5">
    <source>
        <dbReference type="Google" id="ProtNLM"/>
    </source>
</evidence>
<name>N1Q226_DOTSN</name>
<evidence type="ECO:0000256" key="2">
    <source>
        <dbReference type="SAM" id="MobiDB-lite"/>
    </source>
</evidence>
<dbReference type="OMA" id="AHLFQQP"/>
<feature type="compositionally biased region" description="Low complexity" evidence="2">
    <location>
        <begin position="198"/>
        <end position="250"/>
    </location>
</feature>
<feature type="region of interest" description="Disordered" evidence="2">
    <location>
        <begin position="162"/>
        <end position="186"/>
    </location>
</feature>
<dbReference type="eggNOG" id="ENOG502S0PM">
    <property type="taxonomic scope" value="Eukaryota"/>
</dbReference>
<proteinExistence type="predicted"/>
<feature type="coiled-coil region" evidence="1">
    <location>
        <begin position="121"/>
        <end position="148"/>
    </location>
</feature>
<feature type="compositionally biased region" description="Polar residues" evidence="2">
    <location>
        <begin position="581"/>
        <end position="602"/>
    </location>
</feature>
<accession>N1Q226</accession>
<gene>
    <name evidence="3" type="ORF">DOTSEDRAFT_68495</name>
</gene>